<keyword evidence="2" id="KW-0472">Membrane</keyword>
<gene>
    <name evidence="3" type="ORF">GCM10009663_43430</name>
</gene>
<evidence type="ECO:0000256" key="1">
    <source>
        <dbReference type="SAM" id="MobiDB-lite"/>
    </source>
</evidence>
<feature type="compositionally biased region" description="Low complexity" evidence="1">
    <location>
        <begin position="62"/>
        <end position="85"/>
    </location>
</feature>
<sequence>MPNNQFHTEQFRPNVRLLTLGAALAGAGAFLGVAGAALVATALATAGRRVVTAWETHPAQMASRTARQAASASSAARDAWRSSPV</sequence>
<keyword evidence="2" id="KW-0812">Transmembrane</keyword>
<evidence type="ECO:0000313" key="3">
    <source>
        <dbReference type="EMBL" id="GAA1095509.1"/>
    </source>
</evidence>
<feature type="region of interest" description="Disordered" evidence="1">
    <location>
        <begin position="59"/>
        <end position="85"/>
    </location>
</feature>
<protein>
    <submittedName>
        <fullName evidence="3">Uncharacterized protein</fullName>
    </submittedName>
</protein>
<dbReference type="EMBL" id="BAAALD010000043">
    <property type="protein sequence ID" value="GAA1095509.1"/>
    <property type="molecule type" value="Genomic_DNA"/>
</dbReference>
<feature type="transmembrane region" description="Helical" evidence="2">
    <location>
        <begin position="20"/>
        <end position="44"/>
    </location>
</feature>
<proteinExistence type="predicted"/>
<keyword evidence="2" id="KW-1133">Transmembrane helix</keyword>
<accession>A0ABP4E9W9</accession>
<name>A0ABP4E9W9_9ACTN</name>
<comment type="caution">
    <text evidence="3">The sequence shown here is derived from an EMBL/GenBank/DDBJ whole genome shotgun (WGS) entry which is preliminary data.</text>
</comment>
<evidence type="ECO:0000256" key="2">
    <source>
        <dbReference type="SAM" id="Phobius"/>
    </source>
</evidence>
<reference evidence="4" key="1">
    <citation type="journal article" date="2019" name="Int. J. Syst. Evol. Microbiol.">
        <title>The Global Catalogue of Microorganisms (GCM) 10K type strain sequencing project: providing services to taxonomists for standard genome sequencing and annotation.</title>
        <authorList>
            <consortium name="The Broad Institute Genomics Platform"/>
            <consortium name="The Broad Institute Genome Sequencing Center for Infectious Disease"/>
            <person name="Wu L."/>
            <person name="Ma J."/>
        </authorList>
    </citation>
    <scope>NUCLEOTIDE SEQUENCE [LARGE SCALE GENOMIC DNA]</scope>
    <source>
        <strain evidence="4">JCM 13002</strain>
    </source>
</reference>
<keyword evidence="4" id="KW-1185">Reference proteome</keyword>
<dbReference type="Proteomes" id="UP001499987">
    <property type="component" value="Unassembled WGS sequence"/>
</dbReference>
<dbReference type="RefSeq" id="WP_344625307.1">
    <property type="nucleotide sequence ID" value="NZ_BAAALD010000043.1"/>
</dbReference>
<evidence type="ECO:0000313" key="4">
    <source>
        <dbReference type="Proteomes" id="UP001499987"/>
    </source>
</evidence>
<organism evidence="3 4">
    <name type="scientific">Kitasatospora arboriphila</name>
    <dbReference type="NCBI Taxonomy" id="258052"/>
    <lineage>
        <taxon>Bacteria</taxon>
        <taxon>Bacillati</taxon>
        <taxon>Actinomycetota</taxon>
        <taxon>Actinomycetes</taxon>
        <taxon>Kitasatosporales</taxon>
        <taxon>Streptomycetaceae</taxon>
        <taxon>Kitasatospora</taxon>
    </lineage>
</organism>